<keyword evidence="1 2" id="KW-0129">CBS domain</keyword>
<dbReference type="AlphaFoldDB" id="A0A437M4F9"/>
<evidence type="ECO:0000256" key="2">
    <source>
        <dbReference type="PROSITE-ProRule" id="PRU00703"/>
    </source>
</evidence>
<gene>
    <name evidence="4" type="ORF">EOD43_00005</name>
</gene>
<feature type="domain" description="CBS" evidence="3">
    <location>
        <begin position="8"/>
        <end position="67"/>
    </location>
</feature>
<dbReference type="Pfam" id="PF00571">
    <property type="entry name" value="CBS"/>
    <property type="match status" value="2"/>
</dbReference>
<dbReference type="InterPro" id="IPR044725">
    <property type="entry name" value="CBSX3_CBS_dom"/>
</dbReference>
<evidence type="ECO:0000313" key="5">
    <source>
        <dbReference type="Proteomes" id="UP000282971"/>
    </source>
</evidence>
<feature type="domain" description="CBS" evidence="3">
    <location>
        <begin position="76"/>
        <end position="132"/>
    </location>
</feature>
<evidence type="ECO:0000313" key="4">
    <source>
        <dbReference type="EMBL" id="RVT92364.1"/>
    </source>
</evidence>
<dbReference type="SMART" id="SM00116">
    <property type="entry name" value="CBS"/>
    <property type="match status" value="2"/>
</dbReference>
<dbReference type="SUPFAM" id="SSF54631">
    <property type="entry name" value="CBS-domain pair"/>
    <property type="match status" value="1"/>
</dbReference>
<comment type="caution">
    <text evidence="4">The sequence shown here is derived from an EMBL/GenBank/DDBJ whole genome shotgun (WGS) entry which is preliminary data.</text>
</comment>
<dbReference type="InterPro" id="IPR046342">
    <property type="entry name" value="CBS_dom_sf"/>
</dbReference>
<proteinExistence type="predicted"/>
<sequence length="143" mass="15548">MTIAAILRTRSDDHVVTVAPDMAVKDVLALLADKRIGAVPVMDGDNLVGIMSERDMIYGLRRDGPAFLDQPVRHAMTTSVITVGSDMTPFDALAMMTRRRIRHLPVVDDGVVIGFVSIGDLVKARIEAIEAEAAAMRDYIQTA</sequence>
<keyword evidence="5" id="KW-1185">Reference proteome</keyword>
<evidence type="ECO:0000256" key="1">
    <source>
        <dbReference type="ARBA" id="ARBA00023122"/>
    </source>
</evidence>
<dbReference type="InterPro" id="IPR051257">
    <property type="entry name" value="Diverse_CBS-Domain"/>
</dbReference>
<accession>A0A437M4F9</accession>
<dbReference type="EMBL" id="SACN01000001">
    <property type="protein sequence ID" value="RVT92364.1"/>
    <property type="molecule type" value="Genomic_DNA"/>
</dbReference>
<dbReference type="InterPro" id="IPR000644">
    <property type="entry name" value="CBS_dom"/>
</dbReference>
<dbReference type="OrthoDB" id="9807125at2"/>
<reference evidence="4 5" key="1">
    <citation type="submission" date="2019-01" db="EMBL/GenBank/DDBJ databases">
        <authorList>
            <person name="Chen W.-M."/>
        </authorList>
    </citation>
    <scope>NUCLEOTIDE SEQUENCE [LARGE SCALE GENOMIC DNA]</scope>
    <source>
        <strain evidence="4 5">CCP-7</strain>
    </source>
</reference>
<protein>
    <submittedName>
        <fullName evidence="4">CBS domain-containing protein</fullName>
    </submittedName>
</protein>
<dbReference type="PROSITE" id="PS51371">
    <property type="entry name" value="CBS"/>
    <property type="match status" value="2"/>
</dbReference>
<evidence type="ECO:0000259" key="3">
    <source>
        <dbReference type="PROSITE" id="PS51371"/>
    </source>
</evidence>
<dbReference type="PANTHER" id="PTHR43080">
    <property type="entry name" value="CBS DOMAIN-CONTAINING PROTEIN CBSX3, MITOCHONDRIAL"/>
    <property type="match status" value="1"/>
</dbReference>
<dbReference type="Proteomes" id="UP000282971">
    <property type="component" value="Unassembled WGS sequence"/>
</dbReference>
<dbReference type="RefSeq" id="WP_127744541.1">
    <property type="nucleotide sequence ID" value="NZ_SACN01000001.1"/>
</dbReference>
<organism evidence="4 5">
    <name type="scientific">Sphingomonas crocodyli</name>
    <dbReference type="NCBI Taxonomy" id="1979270"/>
    <lineage>
        <taxon>Bacteria</taxon>
        <taxon>Pseudomonadati</taxon>
        <taxon>Pseudomonadota</taxon>
        <taxon>Alphaproteobacteria</taxon>
        <taxon>Sphingomonadales</taxon>
        <taxon>Sphingomonadaceae</taxon>
        <taxon>Sphingomonas</taxon>
    </lineage>
</organism>
<dbReference type="Gene3D" id="3.10.580.10">
    <property type="entry name" value="CBS-domain"/>
    <property type="match status" value="1"/>
</dbReference>
<name>A0A437M4F9_9SPHN</name>
<dbReference type="CDD" id="cd04623">
    <property type="entry name" value="CBS_pair_bac_euk"/>
    <property type="match status" value="1"/>
</dbReference>
<dbReference type="PANTHER" id="PTHR43080:SF2">
    <property type="entry name" value="CBS DOMAIN-CONTAINING PROTEIN"/>
    <property type="match status" value="1"/>
</dbReference>